<dbReference type="Proteomes" id="UP000470771">
    <property type="component" value="Unassembled WGS sequence"/>
</dbReference>
<gene>
    <name evidence="1" type="ORF">GQN54_10875</name>
</gene>
<dbReference type="NCBIfam" id="TIGR04131">
    <property type="entry name" value="Bac_Flav_CTERM"/>
    <property type="match status" value="1"/>
</dbReference>
<evidence type="ECO:0000313" key="2">
    <source>
        <dbReference type="Proteomes" id="UP000470771"/>
    </source>
</evidence>
<accession>A0A6N9NND6</accession>
<dbReference type="InterPro" id="IPR035986">
    <property type="entry name" value="PKD_dom_sf"/>
</dbReference>
<reference evidence="1 2" key="1">
    <citation type="submission" date="2019-12" db="EMBL/GenBank/DDBJ databases">
        <authorList>
            <person name="Zhao J."/>
        </authorList>
    </citation>
    <scope>NUCLEOTIDE SEQUENCE [LARGE SCALE GENOMIC DNA]</scope>
    <source>
        <strain evidence="1 2">S-15</strain>
    </source>
</reference>
<name>A0A6N9NND6_9FLAO</name>
<organism evidence="1 2">
    <name type="scientific">Acidiluteibacter ferrifornacis</name>
    <dbReference type="NCBI Taxonomy" id="2692424"/>
    <lineage>
        <taxon>Bacteria</taxon>
        <taxon>Pseudomonadati</taxon>
        <taxon>Bacteroidota</taxon>
        <taxon>Flavobacteriia</taxon>
        <taxon>Flavobacteriales</taxon>
        <taxon>Cryomorphaceae</taxon>
        <taxon>Acidiluteibacter</taxon>
    </lineage>
</organism>
<dbReference type="InterPro" id="IPR013783">
    <property type="entry name" value="Ig-like_fold"/>
</dbReference>
<protein>
    <submittedName>
        <fullName evidence="1">T9SS type B sorting domain-containing protein</fullName>
    </submittedName>
</protein>
<sequence length="799" mass="89245">MRRLITLILLLPIFGFSQDLYLKQFDNPTNTTIDQTKMASLSDGAIIIAANKSNLQSKRSLFITSHNSCGDVLWSKLVEHQTNMRLVDILVDQNDNIILAGYFDENSFREPYVVSLDKNGSINFFKRYITNNSNLSSLTYSMEISTKNEILVYINYDITTAGPASRPSILKLKPDGTIDWYKLYGFHSWQYGFMMATKDGGALFTMSKTFVKIDSLGNVEWMKEFNGRFNPMKGIETDYGYAFSSFDHSSAIPINFLMLNKDGSVRWNISNLNTFIVRNSILLKNGNLVYLGMDGSTGVNTILELSALDGTPLKFKELLPNFSNITLSDLFEDKKGNLYASGITTTQLTPKVSLVKLNDTLSLVNCEGINYTANYTIDTLNTNPLSLPNLIDNTVIRDSNEPYSTTNQIITTSTLCSYTKDRGNIELGKDTLLCGSETIELGDPNSNFDAYSWSNGATSKTITVNQPGQYILSVLAACDTLRDTITISYQQPLSIDLGNDTSICNGDSVLIQNNTPLPNYTWSNGATTATIKVSQAGTYWLESTDLCGSVRDSIEITEIPSLSPLSLGKDTTICPNESLELTAGVYPNYLWSTNETTSTITVQDSGIFWVEVYNGCDTLRDSIFIQTHPSIEPSFEWTPAVIQTRDSVQFINSTRNSLFPKWKIENNEIHNQDSIIYQFNSPGFYPVLLTLKSAEECSFEVQKTIEVLPSDYTIPNIFTPNGDGINDCFEPVGNDIVSYQFSIINRWGVVIFEGRDVCWDGRNKSGEKATDGTYFYQMEIHFIDGKKLNTKGTLQLLSK</sequence>
<dbReference type="Gene3D" id="2.60.40.4070">
    <property type="match status" value="1"/>
</dbReference>
<dbReference type="EMBL" id="WWNE01000008">
    <property type="protein sequence ID" value="NBG66617.1"/>
    <property type="molecule type" value="Genomic_DNA"/>
</dbReference>
<dbReference type="PANTHER" id="PTHR42754:SF1">
    <property type="entry name" value="LIPOPROTEIN"/>
    <property type="match status" value="1"/>
</dbReference>
<evidence type="ECO:0000313" key="1">
    <source>
        <dbReference type="EMBL" id="NBG66617.1"/>
    </source>
</evidence>
<dbReference type="InterPro" id="IPR026341">
    <property type="entry name" value="T9SS_type_B"/>
</dbReference>
<dbReference type="SUPFAM" id="SSF49299">
    <property type="entry name" value="PKD domain"/>
    <property type="match status" value="1"/>
</dbReference>
<dbReference type="RefSeq" id="WP_160633573.1">
    <property type="nucleotide sequence ID" value="NZ_WWNE01000008.1"/>
</dbReference>
<dbReference type="AlphaFoldDB" id="A0A6N9NND6"/>
<dbReference type="PANTHER" id="PTHR42754">
    <property type="entry name" value="ENDOGLUCANASE"/>
    <property type="match status" value="1"/>
</dbReference>
<comment type="caution">
    <text evidence="1">The sequence shown here is derived from an EMBL/GenBank/DDBJ whole genome shotgun (WGS) entry which is preliminary data.</text>
</comment>
<dbReference type="Pfam" id="PF13585">
    <property type="entry name" value="CHU_C"/>
    <property type="match status" value="1"/>
</dbReference>
<proteinExistence type="predicted"/>
<dbReference type="Gene3D" id="2.60.40.10">
    <property type="entry name" value="Immunoglobulins"/>
    <property type="match status" value="1"/>
</dbReference>
<keyword evidence="2" id="KW-1185">Reference proteome</keyword>